<dbReference type="EMBL" id="BTGU01000017">
    <property type="protein sequence ID" value="GMN43724.1"/>
    <property type="molecule type" value="Genomic_DNA"/>
</dbReference>
<accession>A0AA87ZU20</accession>
<keyword evidence="3" id="KW-0238">DNA-binding</keyword>
<dbReference type="GO" id="GO:0005634">
    <property type="term" value="C:nucleus"/>
    <property type="evidence" value="ECO:0007669"/>
    <property type="project" value="UniProtKB-SubCell"/>
</dbReference>
<sequence>MEQFVNYLTENDIRRKFSVPAEWLRILPEFGEGHEVVVRALDGKGFYWEFYCAIRRRGRYRRPVFQSREWLKFVYKKGLTVGDKNVLCEEEDHFRGTKYRIRAQKSNGEGLWVDV</sequence>
<keyword evidence="4" id="KW-0804">Transcription</keyword>
<keyword evidence="5" id="KW-0539">Nucleus</keyword>
<proteinExistence type="predicted"/>
<protein>
    <recommendedName>
        <fullName evidence="8">TF-B3 domain-containing protein</fullName>
    </recommendedName>
</protein>
<evidence type="ECO:0000256" key="5">
    <source>
        <dbReference type="ARBA" id="ARBA00023242"/>
    </source>
</evidence>
<dbReference type="Gene3D" id="2.40.330.10">
    <property type="entry name" value="DNA-binding pseudobarrel domain"/>
    <property type="match status" value="1"/>
</dbReference>
<keyword evidence="7" id="KW-1185">Reference proteome</keyword>
<evidence type="ECO:0000313" key="7">
    <source>
        <dbReference type="Proteomes" id="UP001187192"/>
    </source>
</evidence>
<keyword evidence="2" id="KW-0805">Transcription regulation</keyword>
<evidence type="ECO:0000256" key="2">
    <source>
        <dbReference type="ARBA" id="ARBA00023015"/>
    </source>
</evidence>
<organism evidence="6 7">
    <name type="scientific">Ficus carica</name>
    <name type="common">Common fig</name>
    <dbReference type="NCBI Taxonomy" id="3494"/>
    <lineage>
        <taxon>Eukaryota</taxon>
        <taxon>Viridiplantae</taxon>
        <taxon>Streptophyta</taxon>
        <taxon>Embryophyta</taxon>
        <taxon>Tracheophyta</taxon>
        <taxon>Spermatophyta</taxon>
        <taxon>Magnoliopsida</taxon>
        <taxon>eudicotyledons</taxon>
        <taxon>Gunneridae</taxon>
        <taxon>Pentapetalae</taxon>
        <taxon>rosids</taxon>
        <taxon>fabids</taxon>
        <taxon>Rosales</taxon>
        <taxon>Moraceae</taxon>
        <taxon>Ficeae</taxon>
        <taxon>Ficus</taxon>
    </lineage>
</organism>
<dbReference type="GO" id="GO:0003677">
    <property type="term" value="F:DNA binding"/>
    <property type="evidence" value="ECO:0007669"/>
    <property type="project" value="UniProtKB-KW"/>
</dbReference>
<comment type="subcellular location">
    <subcellularLocation>
        <location evidence="1">Nucleus</location>
    </subcellularLocation>
</comment>
<dbReference type="InterPro" id="IPR015300">
    <property type="entry name" value="DNA-bd_pseudobarrel_sf"/>
</dbReference>
<dbReference type="AlphaFoldDB" id="A0AA87ZU20"/>
<evidence type="ECO:0008006" key="8">
    <source>
        <dbReference type="Google" id="ProtNLM"/>
    </source>
</evidence>
<gene>
    <name evidence="6" type="ORF">TIFTF001_012923</name>
</gene>
<name>A0AA87ZU20_FICCA</name>
<evidence type="ECO:0000313" key="6">
    <source>
        <dbReference type="EMBL" id="GMN43724.1"/>
    </source>
</evidence>
<evidence type="ECO:0000256" key="4">
    <source>
        <dbReference type="ARBA" id="ARBA00023163"/>
    </source>
</evidence>
<reference evidence="6" key="1">
    <citation type="submission" date="2023-07" db="EMBL/GenBank/DDBJ databases">
        <title>draft genome sequence of fig (Ficus carica).</title>
        <authorList>
            <person name="Takahashi T."/>
            <person name="Nishimura K."/>
        </authorList>
    </citation>
    <scope>NUCLEOTIDE SEQUENCE</scope>
</reference>
<dbReference type="SUPFAM" id="SSF101936">
    <property type="entry name" value="DNA-binding pseudobarrel domain"/>
    <property type="match status" value="1"/>
</dbReference>
<dbReference type="Proteomes" id="UP001187192">
    <property type="component" value="Unassembled WGS sequence"/>
</dbReference>
<evidence type="ECO:0000256" key="3">
    <source>
        <dbReference type="ARBA" id="ARBA00023125"/>
    </source>
</evidence>
<evidence type="ECO:0000256" key="1">
    <source>
        <dbReference type="ARBA" id="ARBA00004123"/>
    </source>
</evidence>
<comment type="caution">
    <text evidence="6">The sequence shown here is derived from an EMBL/GenBank/DDBJ whole genome shotgun (WGS) entry which is preliminary data.</text>
</comment>